<evidence type="ECO:0000313" key="3">
    <source>
        <dbReference type="Proteomes" id="UP000029121"/>
    </source>
</evidence>
<gene>
    <name evidence="2" type="ORF">CARUB_v10016511mg</name>
</gene>
<feature type="domain" description="F-box" evidence="1">
    <location>
        <begin position="5"/>
        <end position="52"/>
    </location>
</feature>
<reference evidence="3" key="1">
    <citation type="journal article" date="2013" name="Nat. Genet.">
        <title>The Capsella rubella genome and the genomic consequences of rapid mating system evolution.</title>
        <authorList>
            <person name="Slotte T."/>
            <person name="Hazzouri K.M."/>
            <person name="Agren J.A."/>
            <person name="Koenig D."/>
            <person name="Maumus F."/>
            <person name="Guo Y.L."/>
            <person name="Steige K."/>
            <person name="Platts A.E."/>
            <person name="Escobar J.S."/>
            <person name="Newman L.K."/>
            <person name="Wang W."/>
            <person name="Mandakova T."/>
            <person name="Vello E."/>
            <person name="Smith L.M."/>
            <person name="Henz S.R."/>
            <person name="Steffen J."/>
            <person name="Takuno S."/>
            <person name="Brandvain Y."/>
            <person name="Coop G."/>
            <person name="Andolfatto P."/>
            <person name="Hu T.T."/>
            <person name="Blanchette M."/>
            <person name="Clark R.M."/>
            <person name="Quesneville H."/>
            <person name="Nordborg M."/>
            <person name="Gaut B.S."/>
            <person name="Lysak M.A."/>
            <person name="Jenkins J."/>
            <person name="Grimwood J."/>
            <person name="Chapman J."/>
            <person name="Prochnik S."/>
            <person name="Shu S."/>
            <person name="Rokhsar D."/>
            <person name="Schmutz J."/>
            <person name="Weigel D."/>
            <person name="Wright S.I."/>
        </authorList>
    </citation>
    <scope>NUCLEOTIDE SEQUENCE [LARGE SCALE GENOMIC DNA]</scope>
    <source>
        <strain evidence="3">cv. Monte Gargano</strain>
    </source>
</reference>
<dbReference type="PROSITE" id="PS50181">
    <property type="entry name" value="FBOX"/>
    <property type="match status" value="1"/>
</dbReference>
<dbReference type="InterPro" id="IPR050796">
    <property type="entry name" value="SCF_F-box_component"/>
</dbReference>
<organism evidence="2 3">
    <name type="scientific">Capsella rubella</name>
    <dbReference type="NCBI Taxonomy" id="81985"/>
    <lineage>
        <taxon>Eukaryota</taxon>
        <taxon>Viridiplantae</taxon>
        <taxon>Streptophyta</taxon>
        <taxon>Embryophyta</taxon>
        <taxon>Tracheophyta</taxon>
        <taxon>Spermatophyta</taxon>
        <taxon>Magnoliopsida</taxon>
        <taxon>eudicotyledons</taxon>
        <taxon>Gunneridae</taxon>
        <taxon>Pentapetalae</taxon>
        <taxon>rosids</taxon>
        <taxon>malvids</taxon>
        <taxon>Brassicales</taxon>
        <taxon>Brassicaceae</taxon>
        <taxon>Camelineae</taxon>
        <taxon>Capsella</taxon>
    </lineage>
</organism>
<evidence type="ECO:0000259" key="1">
    <source>
        <dbReference type="PROSITE" id="PS50181"/>
    </source>
</evidence>
<evidence type="ECO:0000313" key="2">
    <source>
        <dbReference type="EMBL" id="EOA12359.1"/>
    </source>
</evidence>
<protein>
    <recommendedName>
        <fullName evidence="1">F-box domain-containing protein</fullName>
    </recommendedName>
</protein>
<dbReference type="Proteomes" id="UP000029121">
    <property type="component" value="Unassembled WGS sequence"/>
</dbReference>
<dbReference type="InterPro" id="IPR017451">
    <property type="entry name" value="F-box-assoc_interact_dom"/>
</dbReference>
<sequence length="356" mass="41260">MMKRKNIVVYLPEDLLVEILYRVPEASLARFRSTSKEWNALIKNNERLAKKSKIIMLIDFRVYLATIDVYDNNIVKLTSHLSLKDPRSTSAEEVIYSKLVLWNPCSGETRWMINPVSFSFRKSNYYALGKSSSNKYKILRIRQHGNVFEADIVEYEIYDFTSNSWRVVGETREWSIPWLKHCGISVNGNTYWLAFSHIQYSQKDILLSFDFSIERFEIVSLPVDNFSYFYTALSVTREEQKLCLLAMRDAGKGLSEFDVHVWMATKIESTGAITWRKFLTVKHSVYDRFLMFCNGMNFLADRENNILMCPGKQANSKSFLHIVGKDKHLEVDHHEAGSKCVVVCYVPTSAQIQQGS</sequence>
<dbReference type="InterPro" id="IPR001810">
    <property type="entry name" value="F-box_dom"/>
</dbReference>
<proteinExistence type="predicted"/>
<dbReference type="InterPro" id="IPR011043">
    <property type="entry name" value="Gal_Oxase/kelch_b-propeller"/>
</dbReference>
<dbReference type="CDD" id="cd22157">
    <property type="entry name" value="F-box_AtFBW1-like"/>
    <property type="match status" value="1"/>
</dbReference>
<dbReference type="InterPro" id="IPR036047">
    <property type="entry name" value="F-box-like_dom_sf"/>
</dbReference>
<dbReference type="STRING" id="81985.R0G780"/>
<dbReference type="InterPro" id="IPR006527">
    <property type="entry name" value="F-box-assoc_dom_typ1"/>
</dbReference>
<dbReference type="SMART" id="SM00256">
    <property type="entry name" value="FBOX"/>
    <property type="match status" value="1"/>
</dbReference>
<dbReference type="PANTHER" id="PTHR31672">
    <property type="entry name" value="BNACNNG10540D PROTEIN"/>
    <property type="match status" value="1"/>
</dbReference>
<keyword evidence="3" id="KW-1185">Reference proteome</keyword>
<dbReference type="EMBL" id="KB870813">
    <property type="protein sequence ID" value="EOA12359.1"/>
    <property type="molecule type" value="Genomic_DNA"/>
</dbReference>
<dbReference type="SUPFAM" id="SSF50965">
    <property type="entry name" value="Galactose oxidase, central domain"/>
    <property type="match status" value="1"/>
</dbReference>
<name>R0G780_9BRAS</name>
<dbReference type="AlphaFoldDB" id="R0G780"/>
<dbReference type="Gene3D" id="1.20.1280.50">
    <property type="match status" value="1"/>
</dbReference>
<dbReference type="Pfam" id="PF07734">
    <property type="entry name" value="FBA_1"/>
    <property type="match status" value="1"/>
</dbReference>
<dbReference type="NCBIfam" id="TIGR01640">
    <property type="entry name" value="F_box_assoc_1"/>
    <property type="match status" value="1"/>
</dbReference>
<dbReference type="PANTHER" id="PTHR31672:SF13">
    <property type="entry name" value="F-BOX PROTEIN CPR30-LIKE"/>
    <property type="match status" value="1"/>
</dbReference>
<dbReference type="Pfam" id="PF00646">
    <property type="entry name" value="F-box"/>
    <property type="match status" value="1"/>
</dbReference>
<dbReference type="SUPFAM" id="SSF81383">
    <property type="entry name" value="F-box domain"/>
    <property type="match status" value="1"/>
</dbReference>
<accession>R0G780</accession>